<dbReference type="SUPFAM" id="SSF49464">
    <property type="entry name" value="Carboxypeptidase regulatory domain-like"/>
    <property type="match status" value="1"/>
</dbReference>
<dbReference type="GO" id="GO:0009279">
    <property type="term" value="C:cell outer membrane"/>
    <property type="evidence" value="ECO:0007669"/>
    <property type="project" value="UniProtKB-SubCell"/>
</dbReference>
<dbReference type="Gene3D" id="2.170.130.10">
    <property type="entry name" value="TonB-dependent receptor, plug domain"/>
    <property type="match status" value="1"/>
</dbReference>
<proteinExistence type="inferred from homology"/>
<dbReference type="Pfam" id="PF00593">
    <property type="entry name" value="TonB_dep_Rec_b-barrel"/>
    <property type="match status" value="1"/>
</dbReference>
<comment type="similarity">
    <text evidence="10 11">Belongs to the TonB-dependent receptor family.</text>
</comment>
<dbReference type="RefSeq" id="WP_128197378.1">
    <property type="nucleotide sequence ID" value="NZ_SACJ01000014.1"/>
</dbReference>
<dbReference type="GO" id="GO:0006826">
    <property type="term" value="P:iron ion transport"/>
    <property type="evidence" value="ECO:0007669"/>
    <property type="project" value="UniProtKB-KW"/>
</dbReference>
<evidence type="ECO:0000256" key="11">
    <source>
        <dbReference type="RuleBase" id="RU003357"/>
    </source>
</evidence>
<dbReference type="OrthoDB" id="9768177at2"/>
<dbReference type="Pfam" id="PF07660">
    <property type="entry name" value="STN"/>
    <property type="match status" value="1"/>
</dbReference>
<accession>A0A437KLM5</accession>
<evidence type="ECO:0000313" key="13">
    <source>
        <dbReference type="EMBL" id="RVT71995.1"/>
    </source>
</evidence>
<keyword evidence="6" id="KW-0408">Iron</keyword>
<sequence length="1101" mass="119972">MKLLPKTKPKNHWLTTNAWKVMKLTSILVIALTFQVSAAVSSQTITFSGKNVPFKKVISVMKSQTNYVFFYDMAILKNVKPISINVVSAPIEKVLEQAFAETSITWIIEGKTISLIPKVEKAKESTNLSIQQNIIKGKITDEKGAPLPGVTILVKNTKKATTTDFDGNFELKTADSESTLVISYIGFATQEVKVSKSENLKIVLLQETSKLEDVVVVGYGSKKRKDLTGAVTTLSSDSYKDQPVLNSAAAIQGRVAGVAVNNNSGAPGGGIKVRIRGANSVNAGNEPLYVVDGIALSSSGFQDVNINDISSMEILKDASGTAIYGSRGANGVILITTKSGKTGKTKIQYSSFVSFNSPMKKYDLMDAVTYAKVANVAAGTTVFPNPDSFANKTTDMQNKIFANAVTQNHQVTVSGGTDNTKYFISGFYTDQEGLLLNSNQNKFGLRSNLGIKLSERFNLDLGMFVSRINSKNNTDIGDKGNPVMSGMTWAPTEPIYDDDANGLYNVRAVSPIWQNPYMILKERNSNDFSNVGIFNGKLKYKITDWLTFTVNTGLDMKISKGAFLNNQWISPGNMGSGQSYREAYTFQNSDILTFHKTFNTVHDLTVTAVYENTSNKTSGFGASGSGLSSTINGYDNLSLNASQGISSNYTNWGILSYMGRLEYAYDSKYLLTATMRRDGSSKFQGKNKWSNFPSVGLGWKLSEESFIKDMDVFSTLKLRAGWGITGNQSVPPYSTLGLLNPFTYSYGTPTGYLGYSIGNPATPDVKWETTSQVDVGIDVSLLNNRLNFTADYYNKDTRDLLLFTNIPNYSGGGTFLKNVGKVNNRGFEMAVDFDAIQSENFKWSLGGNFSTNQNKVMSLGDESIVLRGPINGLISSPIQAIKKGEPLGSFYLIPWTGIYKNDDPTLGFKAGDNRYTDVSGNNSIGDEDKVISGSATPKYQWGFTNNFSYKNFELNIFIQGAHGNKMFNATYAATAVPTSDVAYPTLNEVSNYWTPQNTNAVWANPGSTTNRNIIESTRFLQDASYVRVKNISLSYSIPKSVVNVSSAKISISAQNFLTFTKYKGFDPEASSTSSSSDADAGIDLGAYPSPKTVTLSLNIGL</sequence>
<dbReference type="Proteomes" id="UP000285211">
    <property type="component" value="Unassembled WGS sequence"/>
</dbReference>
<name>A0A437KLM5_9FLAO</name>
<comment type="caution">
    <text evidence="13">The sequence shown here is derived from an EMBL/GenBank/DDBJ whole genome shotgun (WGS) entry which is preliminary data.</text>
</comment>
<keyword evidence="7 11" id="KW-0798">TonB box</keyword>
<dbReference type="InterPro" id="IPR037066">
    <property type="entry name" value="Plug_dom_sf"/>
</dbReference>
<dbReference type="InterPro" id="IPR023997">
    <property type="entry name" value="TonB-dep_OMP_SusC/RagA_CS"/>
</dbReference>
<keyword evidence="3 10" id="KW-1134">Transmembrane beta strand</keyword>
<dbReference type="PROSITE" id="PS52016">
    <property type="entry name" value="TONB_DEPENDENT_REC_3"/>
    <property type="match status" value="1"/>
</dbReference>
<dbReference type="InterPro" id="IPR036942">
    <property type="entry name" value="Beta-barrel_TonB_sf"/>
</dbReference>
<evidence type="ECO:0000256" key="9">
    <source>
        <dbReference type="ARBA" id="ARBA00023237"/>
    </source>
</evidence>
<keyword evidence="2 10" id="KW-0813">Transport</keyword>
<evidence type="ECO:0000256" key="7">
    <source>
        <dbReference type="ARBA" id="ARBA00023077"/>
    </source>
</evidence>
<dbReference type="FunFam" id="2.60.40.1120:FF:000003">
    <property type="entry name" value="Outer membrane protein Omp121"/>
    <property type="match status" value="1"/>
</dbReference>
<dbReference type="InterPro" id="IPR012910">
    <property type="entry name" value="Plug_dom"/>
</dbReference>
<gene>
    <name evidence="13" type="ORF">EOD40_16405</name>
</gene>
<keyword evidence="4" id="KW-0406">Ion transport</keyword>
<dbReference type="SMART" id="SM00965">
    <property type="entry name" value="STN"/>
    <property type="match status" value="1"/>
</dbReference>
<evidence type="ECO:0000256" key="5">
    <source>
        <dbReference type="ARBA" id="ARBA00022692"/>
    </source>
</evidence>
<feature type="domain" description="Secretin/TonB short N-terminal" evidence="12">
    <location>
        <begin position="67"/>
        <end position="118"/>
    </location>
</feature>
<dbReference type="Pfam" id="PF07715">
    <property type="entry name" value="Plug"/>
    <property type="match status" value="1"/>
</dbReference>
<dbReference type="Gene3D" id="2.60.40.1120">
    <property type="entry name" value="Carboxypeptidase-like, regulatory domain"/>
    <property type="match status" value="1"/>
</dbReference>
<dbReference type="InterPro" id="IPR000531">
    <property type="entry name" value="Beta-barrel_TonB"/>
</dbReference>
<dbReference type="InterPro" id="IPR008969">
    <property type="entry name" value="CarboxyPept-like_regulatory"/>
</dbReference>
<evidence type="ECO:0000256" key="10">
    <source>
        <dbReference type="PROSITE-ProRule" id="PRU01360"/>
    </source>
</evidence>
<keyword evidence="14" id="KW-1185">Reference proteome</keyword>
<keyword evidence="9 10" id="KW-0998">Cell outer membrane</keyword>
<evidence type="ECO:0000313" key="14">
    <source>
        <dbReference type="Proteomes" id="UP000285211"/>
    </source>
</evidence>
<comment type="subcellular location">
    <subcellularLocation>
        <location evidence="1 10">Cell outer membrane</location>
        <topology evidence="1 10">Multi-pass membrane protein</topology>
    </subcellularLocation>
</comment>
<evidence type="ECO:0000256" key="3">
    <source>
        <dbReference type="ARBA" id="ARBA00022452"/>
    </source>
</evidence>
<protein>
    <submittedName>
        <fullName evidence="13">SusC/RagA family TonB-linked outer membrane protein</fullName>
    </submittedName>
</protein>
<dbReference type="InterPro" id="IPR039426">
    <property type="entry name" value="TonB-dep_rcpt-like"/>
</dbReference>
<evidence type="ECO:0000259" key="12">
    <source>
        <dbReference type="SMART" id="SM00965"/>
    </source>
</evidence>
<dbReference type="NCBIfam" id="TIGR04056">
    <property type="entry name" value="OMP_RagA_SusC"/>
    <property type="match status" value="1"/>
</dbReference>
<organism evidence="13 14">
    <name type="scientific">Flavobacterium sufflavum</name>
    <dbReference type="NCBI Taxonomy" id="1921138"/>
    <lineage>
        <taxon>Bacteria</taxon>
        <taxon>Pseudomonadati</taxon>
        <taxon>Bacteroidota</taxon>
        <taxon>Flavobacteriia</taxon>
        <taxon>Flavobacteriales</taxon>
        <taxon>Flavobacteriaceae</taxon>
        <taxon>Flavobacterium</taxon>
    </lineage>
</organism>
<evidence type="ECO:0000256" key="8">
    <source>
        <dbReference type="ARBA" id="ARBA00023136"/>
    </source>
</evidence>
<dbReference type="AlphaFoldDB" id="A0A437KLM5"/>
<dbReference type="InterPro" id="IPR011662">
    <property type="entry name" value="Secretin/TonB_short_N"/>
</dbReference>
<keyword evidence="5 10" id="KW-0812">Transmembrane</keyword>
<evidence type="ECO:0000256" key="2">
    <source>
        <dbReference type="ARBA" id="ARBA00022448"/>
    </source>
</evidence>
<evidence type="ECO:0000256" key="4">
    <source>
        <dbReference type="ARBA" id="ARBA00022496"/>
    </source>
</evidence>
<dbReference type="NCBIfam" id="TIGR04057">
    <property type="entry name" value="SusC_RagA_signa"/>
    <property type="match status" value="1"/>
</dbReference>
<dbReference type="Pfam" id="PF13715">
    <property type="entry name" value="CarbopepD_reg_2"/>
    <property type="match status" value="1"/>
</dbReference>
<dbReference type="EMBL" id="SACJ01000014">
    <property type="protein sequence ID" value="RVT71995.1"/>
    <property type="molecule type" value="Genomic_DNA"/>
</dbReference>
<reference evidence="13 14" key="1">
    <citation type="submission" date="2019-01" db="EMBL/GenBank/DDBJ databases">
        <authorList>
            <person name="Chen W.-M."/>
        </authorList>
    </citation>
    <scope>NUCLEOTIDE SEQUENCE [LARGE SCALE GENOMIC DNA]</scope>
    <source>
        <strain evidence="13 14">BBQ-12</strain>
    </source>
</reference>
<evidence type="ECO:0000256" key="1">
    <source>
        <dbReference type="ARBA" id="ARBA00004571"/>
    </source>
</evidence>
<dbReference type="Gene3D" id="2.40.170.20">
    <property type="entry name" value="TonB-dependent receptor, beta-barrel domain"/>
    <property type="match status" value="1"/>
</dbReference>
<dbReference type="SUPFAM" id="SSF56935">
    <property type="entry name" value="Porins"/>
    <property type="match status" value="1"/>
</dbReference>
<keyword evidence="8 10" id="KW-0472">Membrane</keyword>
<keyword evidence="4" id="KW-0410">Iron transport</keyword>
<evidence type="ECO:0000256" key="6">
    <source>
        <dbReference type="ARBA" id="ARBA00023004"/>
    </source>
</evidence>
<dbReference type="InterPro" id="IPR023996">
    <property type="entry name" value="TonB-dep_OMP_SusC/RagA"/>
</dbReference>